<protein>
    <submittedName>
        <fullName evidence="2">Amidohydrolase</fullName>
    </submittedName>
</protein>
<dbReference type="SUPFAM" id="SSF55031">
    <property type="entry name" value="Bacterial exopeptidase dimerisation domain"/>
    <property type="match status" value="1"/>
</dbReference>
<dbReference type="RefSeq" id="WP_310911363.1">
    <property type="nucleotide sequence ID" value="NZ_JAVLVT010000002.1"/>
</dbReference>
<dbReference type="InterPro" id="IPR011650">
    <property type="entry name" value="Peptidase_M20_dimer"/>
</dbReference>
<dbReference type="SUPFAM" id="SSF53187">
    <property type="entry name" value="Zn-dependent exopeptidases"/>
    <property type="match status" value="1"/>
</dbReference>
<dbReference type="Pfam" id="PF01546">
    <property type="entry name" value="Peptidase_M20"/>
    <property type="match status" value="1"/>
</dbReference>
<keyword evidence="3" id="KW-1185">Reference proteome</keyword>
<dbReference type="InterPro" id="IPR002933">
    <property type="entry name" value="Peptidase_M20"/>
</dbReference>
<dbReference type="InterPro" id="IPR017439">
    <property type="entry name" value="Amidohydrolase"/>
</dbReference>
<dbReference type="Gene3D" id="3.30.70.360">
    <property type="match status" value="1"/>
</dbReference>
<evidence type="ECO:0000259" key="1">
    <source>
        <dbReference type="Pfam" id="PF07687"/>
    </source>
</evidence>
<reference evidence="3" key="1">
    <citation type="submission" date="2023-07" db="EMBL/GenBank/DDBJ databases">
        <title>Novel species in the genus Lipingzhangella isolated from Sambhar Salt Lake.</title>
        <authorList>
            <person name="Jiya N."/>
            <person name="Kajale S."/>
            <person name="Sharma A."/>
        </authorList>
    </citation>
    <scope>NUCLEOTIDE SEQUENCE [LARGE SCALE GENOMIC DNA]</scope>
    <source>
        <strain evidence="3">LS1_29</strain>
    </source>
</reference>
<dbReference type="Proteomes" id="UP001250214">
    <property type="component" value="Unassembled WGS sequence"/>
</dbReference>
<comment type="caution">
    <text evidence="2">The sequence shown here is derived from an EMBL/GenBank/DDBJ whole genome shotgun (WGS) entry which is preliminary data.</text>
</comment>
<proteinExistence type="predicted"/>
<dbReference type="Pfam" id="PF07687">
    <property type="entry name" value="M20_dimer"/>
    <property type="match status" value="1"/>
</dbReference>
<dbReference type="NCBIfam" id="TIGR01891">
    <property type="entry name" value="amidohydrolases"/>
    <property type="match status" value="1"/>
</dbReference>
<dbReference type="Gene3D" id="3.40.630.10">
    <property type="entry name" value="Zn peptidases"/>
    <property type="match status" value="1"/>
</dbReference>
<dbReference type="PANTHER" id="PTHR11014">
    <property type="entry name" value="PEPTIDASE M20 FAMILY MEMBER"/>
    <property type="match status" value="1"/>
</dbReference>
<gene>
    <name evidence="2" type="ORF">RIF23_05905</name>
</gene>
<name>A0ABU2H3E9_9ACTN</name>
<dbReference type="InterPro" id="IPR036264">
    <property type="entry name" value="Bact_exopeptidase_dim_dom"/>
</dbReference>
<evidence type="ECO:0000313" key="3">
    <source>
        <dbReference type="Proteomes" id="UP001250214"/>
    </source>
</evidence>
<dbReference type="EMBL" id="JAVLVT010000002">
    <property type="protein sequence ID" value="MDS1269827.1"/>
    <property type="molecule type" value="Genomic_DNA"/>
</dbReference>
<organism evidence="2 3">
    <name type="scientific">Lipingzhangella rawalii</name>
    <dbReference type="NCBI Taxonomy" id="2055835"/>
    <lineage>
        <taxon>Bacteria</taxon>
        <taxon>Bacillati</taxon>
        <taxon>Actinomycetota</taxon>
        <taxon>Actinomycetes</taxon>
        <taxon>Streptosporangiales</taxon>
        <taxon>Nocardiopsidaceae</taxon>
        <taxon>Lipingzhangella</taxon>
    </lineage>
</organism>
<feature type="domain" description="Peptidase M20 dimerisation" evidence="1">
    <location>
        <begin position="194"/>
        <end position="288"/>
    </location>
</feature>
<accession>A0ABU2H3E9</accession>
<dbReference type="PIRSF" id="PIRSF005962">
    <property type="entry name" value="Pept_M20D_amidohydro"/>
    <property type="match status" value="1"/>
</dbReference>
<evidence type="ECO:0000313" key="2">
    <source>
        <dbReference type="EMBL" id="MDS1269827.1"/>
    </source>
</evidence>
<sequence>MQGRDLSGQLAAFLGRREQEMIAFRRDLHRHPELGFAEHRTTERLVERLREAGLDPQPLSCGTGLTCDVGPDDGPTVALRADIDALPLTDEKRDAPYRSTVPGVAHACGHDVHTTILLATGIFLAQQARAGQLPGRVRLIFQPAEELASGAQHVLDEERLADVDRIFALHCDPQLTLGQVGLRTGPITAACDQVEVRLSGAGGHTARPHLTSDLVYALGKIVTEVPAVLSRRVDPRASLSVVWGRVNAGSARNAIPDEAVAEGTVRCLCEKAWREAPELIGQVLESVAGVYGAEVDLTYRRGVPPTVNDPTSVRMLRDACSRTIGADSITSTPQSLGGEDFAWYVEKIPGALVRLGTHWPASDLPMLDLHRGTFDVDERAIGVGMHVLVAAALTALWEGGGLSPEPTAASEELPIP</sequence>
<dbReference type="PANTHER" id="PTHR11014:SF63">
    <property type="entry name" value="METALLOPEPTIDASE, PUTATIVE (AFU_ORTHOLOGUE AFUA_6G09600)-RELATED"/>
    <property type="match status" value="1"/>
</dbReference>